<dbReference type="InterPro" id="IPR002866">
    <property type="entry name" value="Maturase_MatK"/>
</dbReference>
<evidence type="ECO:0000259" key="6">
    <source>
        <dbReference type="Pfam" id="PF01824"/>
    </source>
</evidence>
<keyword evidence="5" id="KW-0812">Transmembrane</keyword>
<evidence type="ECO:0000256" key="3">
    <source>
        <dbReference type="ARBA" id="ARBA00022528"/>
    </source>
</evidence>
<evidence type="ECO:0000256" key="1">
    <source>
        <dbReference type="ARBA" id="ARBA00004229"/>
    </source>
</evidence>
<accession>A0AAX6HE96</accession>
<keyword evidence="3" id="KW-0934">Plastid</keyword>
<keyword evidence="5" id="KW-0472">Membrane</keyword>
<sequence>MEELQGYLEKGRSRQQPLLYPLLFQEYIYALAHDRGLKGSLFYEPTEVFGYDSKSSLALVKRLIIRIYQQNFFLSVVYIYIYIYIEVAFIIINYTYIYILV</sequence>
<feature type="domain" description="Maturase MatK N-terminal" evidence="6">
    <location>
        <begin position="1"/>
        <end position="75"/>
    </location>
</feature>
<dbReference type="PANTHER" id="PTHR34811">
    <property type="entry name" value="MATURASE K"/>
    <property type="match status" value="1"/>
</dbReference>
<dbReference type="Proteomes" id="UP001140949">
    <property type="component" value="Unassembled WGS sequence"/>
</dbReference>
<keyword evidence="8" id="KW-1185">Reference proteome</keyword>
<feature type="transmembrane region" description="Helical" evidence="5">
    <location>
        <begin position="72"/>
        <end position="99"/>
    </location>
</feature>
<protein>
    <submittedName>
        <fullName evidence="7">Maturase K (Chloroplast)</fullName>
    </submittedName>
</protein>
<proteinExistence type="inferred from homology"/>
<keyword evidence="5" id="KW-1133">Transmembrane helix</keyword>
<comment type="similarity">
    <text evidence="2">Belongs to the intron maturase 2 family. MatK subfamily.</text>
</comment>
<gene>
    <name evidence="7" type="ORF">M6B38_315085</name>
</gene>
<dbReference type="PANTHER" id="PTHR34811:SF1">
    <property type="entry name" value="MATURASE K"/>
    <property type="match status" value="1"/>
</dbReference>
<evidence type="ECO:0000313" key="7">
    <source>
        <dbReference type="EMBL" id="KAJ6839329.1"/>
    </source>
</evidence>
<dbReference type="AlphaFoldDB" id="A0AAX6HE96"/>
<dbReference type="InterPro" id="IPR024942">
    <property type="entry name" value="Maturase_MatK_N"/>
</dbReference>
<reference evidence="7" key="1">
    <citation type="journal article" date="2023" name="GigaByte">
        <title>Genome assembly of the bearded iris, Iris pallida Lam.</title>
        <authorList>
            <person name="Bruccoleri R.E."/>
            <person name="Oakeley E.J."/>
            <person name="Faust A.M.E."/>
            <person name="Altorfer M."/>
            <person name="Dessus-Babus S."/>
            <person name="Burckhardt D."/>
            <person name="Oertli M."/>
            <person name="Naumann U."/>
            <person name="Petersen F."/>
            <person name="Wong J."/>
        </authorList>
    </citation>
    <scope>NUCLEOTIDE SEQUENCE</scope>
    <source>
        <strain evidence="7">GSM-AAB239-AS_SAM_17_03QT</strain>
    </source>
</reference>
<keyword evidence="3" id="KW-0150">Chloroplast</keyword>
<dbReference type="GO" id="GO:0006397">
    <property type="term" value="P:mRNA processing"/>
    <property type="evidence" value="ECO:0007669"/>
    <property type="project" value="UniProtKB-KW"/>
</dbReference>
<organism evidence="7 8">
    <name type="scientific">Iris pallida</name>
    <name type="common">Sweet iris</name>
    <dbReference type="NCBI Taxonomy" id="29817"/>
    <lineage>
        <taxon>Eukaryota</taxon>
        <taxon>Viridiplantae</taxon>
        <taxon>Streptophyta</taxon>
        <taxon>Embryophyta</taxon>
        <taxon>Tracheophyta</taxon>
        <taxon>Spermatophyta</taxon>
        <taxon>Magnoliopsida</taxon>
        <taxon>Liliopsida</taxon>
        <taxon>Asparagales</taxon>
        <taxon>Iridaceae</taxon>
        <taxon>Iridoideae</taxon>
        <taxon>Irideae</taxon>
        <taxon>Iris</taxon>
    </lineage>
</organism>
<evidence type="ECO:0000256" key="4">
    <source>
        <dbReference type="ARBA" id="ARBA00022664"/>
    </source>
</evidence>
<evidence type="ECO:0000256" key="2">
    <source>
        <dbReference type="ARBA" id="ARBA00006621"/>
    </source>
</evidence>
<comment type="subcellular location">
    <subcellularLocation>
        <location evidence="1">Plastid</location>
        <location evidence="1">Chloroplast</location>
    </subcellularLocation>
</comment>
<dbReference type="Pfam" id="PF01824">
    <property type="entry name" value="MatK_N"/>
    <property type="match status" value="1"/>
</dbReference>
<dbReference type="GO" id="GO:0009507">
    <property type="term" value="C:chloroplast"/>
    <property type="evidence" value="ECO:0007669"/>
    <property type="project" value="UniProtKB-SubCell"/>
</dbReference>
<dbReference type="EMBL" id="JANAVB010010000">
    <property type="protein sequence ID" value="KAJ6839329.1"/>
    <property type="molecule type" value="Genomic_DNA"/>
</dbReference>
<keyword evidence="4" id="KW-0507">mRNA processing</keyword>
<name>A0AAX6HE96_IRIPA</name>
<evidence type="ECO:0000256" key="5">
    <source>
        <dbReference type="SAM" id="Phobius"/>
    </source>
</evidence>
<reference evidence="7" key="2">
    <citation type="submission" date="2023-04" db="EMBL/GenBank/DDBJ databases">
        <authorList>
            <person name="Bruccoleri R.E."/>
            <person name="Oakeley E.J."/>
            <person name="Faust A.-M."/>
            <person name="Dessus-Babus S."/>
            <person name="Altorfer M."/>
            <person name="Burckhardt D."/>
            <person name="Oertli M."/>
            <person name="Naumann U."/>
            <person name="Petersen F."/>
            <person name="Wong J."/>
        </authorList>
    </citation>
    <scope>NUCLEOTIDE SEQUENCE</scope>
    <source>
        <strain evidence="7">GSM-AAB239-AS_SAM_17_03QT</strain>
        <tissue evidence="7">Leaf</tissue>
    </source>
</reference>
<evidence type="ECO:0000313" key="8">
    <source>
        <dbReference type="Proteomes" id="UP001140949"/>
    </source>
</evidence>
<comment type="caution">
    <text evidence="7">The sequence shown here is derived from an EMBL/GenBank/DDBJ whole genome shotgun (WGS) entry which is preliminary data.</text>
</comment>